<evidence type="ECO:0000259" key="9">
    <source>
        <dbReference type="PROSITE" id="PS50157"/>
    </source>
</evidence>
<feature type="compositionally biased region" description="Basic and acidic residues" evidence="8">
    <location>
        <begin position="374"/>
        <end position="398"/>
    </location>
</feature>
<evidence type="ECO:0000256" key="5">
    <source>
        <dbReference type="ARBA" id="ARBA00022833"/>
    </source>
</evidence>
<dbReference type="PROSITE" id="PS50804">
    <property type="entry name" value="SCAN_BOX"/>
    <property type="match status" value="1"/>
</dbReference>
<feature type="region of interest" description="Disordered" evidence="8">
    <location>
        <begin position="544"/>
        <end position="577"/>
    </location>
</feature>
<comment type="similarity">
    <text evidence="1">Belongs to the krueppel C2H2-type zinc-finger protein family.</text>
</comment>
<evidence type="ECO:0000256" key="3">
    <source>
        <dbReference type="ARBA" id="ARBA00022737"/>
    </source>
</evidence>
<feature type="region of interest" description="Disordered" evidence="8">
    <location>
        <begin position="322"/>
        <end position="421"/>
    </location>
</feature>
<evidence type="ECO:0000256" key="7">
    <source>
        <dbReference type="PROSITE-ProRule" id="PRU00042"/>
    </source>
</evidence>
<dbReference type="FunFam" id="3.30.160.60:FF:001016">
    <property type="entry name" value="zinc finger protein 850-like"/>
    <property type="match status" value="1"/>
</dbReference>
<keyword evidence="6" id="KW-0539">Nucleus</keyword>
<dbReference type="InterPro" id="IPR050916">
    <property type="entry name" value="SCAN-C2H2_zinc_finger"/>
</dbReference>
<feature type="domain" description="C2H2-type" evidence="9">
    <location>
        <begin position="489"/>
        <end position="522"/>
    </location>
</feature>
<dbReference type="RefSeq" id="XP_054834920.1">
    <property type="nucleotide sequence ID" value="XM_054978945.1"/>
</dbReference>
<reference evidence="12" key="1">
    <citation type="submission" date="2025-08" db="UniProtKB">
        <authorList>
            <consortium name="RefSeq"/>
        </authorList>
    </citation>
    <scope>IDENTIFICATION</scope>
    <source>
        <tissue evidence="12">Blood</tissue>
    </source>
</reference>
<feature type="domain" description="SCAN box" evidence="10">
    <location>
        <begin position="144"/>
        <end position="219"/>
    </location>
</feature>
<dbReference type="Gene3D" id="1.10.4020.10">
    <property type="entry name" value="DNA breaking-rejoining enzymes"/>
    <property type="match status" value="1"/>
</dbReference>
<dbReference type="AlphaFoldDB" id="A0AA97KXK0"/>
<dbReference type="SUPFAM" id="SSF57667">
    <property type="entry name" value="beta-beta-alpha zinc fingers"/>
    <property type="match status" value="2"/>
</dbReference>
<dbReference type="FunFam" id="1.10.4020.10:FF:000001">
    <property type="entry name" value="zinc finger protein 263 isoform X1"/>
    <property type="match status" value="1"/>
</dbReference>
<proteinExistence type="inferred from homology"/>
<sequence length="577" mass="65257">MEVKMEKPDPDGPKRGAQSAARGRDPSVVPIGTTREVPTGRAPKQIKQEPEEWPQQRWEAQWQEFLKTVESPHSGWRRPQMPHRQSWVDTKSFQASFKGAADASRWPREELETNAPSGHCREPTVTVKEEMLDEEGGNLDVRCRRFRRFCYWEAEGPRDVCQQLQGLCCQWLRPETHTKEEILDMLVLEQFLAILPEKMQSWVRQEGPESCVQAVTLAEAFLLRLEEAERRGGQFQVLEPFEEVIVHSPKEEQDPSDTEEMHLCGVQEGDEGANVFIGDEQMNENEVENLPPEEPEQVEASTRLTERAGGNLMQDSPFVQAHCSQGNENEGQNLPSKRAEQAEVSEISLEKNRGTFFHVPKRDGAPGSPPGSKKPQENHPEKILRRDFDCREESDRSLNKSPSQERVPEHTAECGKSFSPSFDLDLPPKTQSYECSYCGKRWPCQSQLRRHVKIHTGERPHKCTDCGKSFSTSSNLSQHKRVHTGERPYICKDCGKSYRRRASLVQHERETCGKGSHLNTPAVGYVVLGNCTLLCVKKSTPGSRNRVIAPKGGEPPLAAPPLKVLTGYGQERSHTSD</sequence>
<dbReference type="SMART" id="SM00355">
    <property type="entry name" value="ZnF_C2H2"/>
    <property type="match status" value="3"/>
</dbReference>
<keyword evidence="4 7" id="KW-0863">Zinc-finger</keyword>
<dbReference type="SUPFAM" id="SSF47353">
    <property type="entry name" value="Retrovirus capsid dimerization domain-like"/>
    <property type="match status" value="1"/>
</dbReference>
<dbReference type="FunFam" id="3.30.160.60:FF:002090">
    <property type="entry name" value="Zinc finger protein 473"/>
    <property type="match status" value="1"/>
</dbReference>
<keyword evidence="5" id="KW-0862">Zinc</keyword>
<dbReference type="FunFam" id="3.30.160.60:FF:001818">
    <property type="entry name" value="GDNF-inducible zinc finger protein 1 isoform X1"/>
    <property type="match status" value="1"/>
</dbReference>
<dbReference type="Pfam" id="PF00096">
    <property type="entry name" value="zf-C2H2"/>
    <property type="match status" value="2"/>
</dbReference>
<dbReference type="PROSITE" id="PS00028">
    <property type="entry name" value="ZINC_FINGER_C2H2_1"/>
    <property type="match status" value="2"/>
</dbReference>
<evidence type="ECO:0000256" key="1">
    <source>
        <dbReference type="ARBA" id="ARBA00006991"/>
    </source>
</evidence>
<dbReference type="Pfam" id="PF13894">
    <property type="entry name" value="zf-C2H2_4"/>
    <property type="match status" value="1"/>
</dbReference>
<evidence type="ECO:0000259" key="10">
    <source>
        <dbReference type="PROSITE" id="PS50804"/>
    </source>
</evidence>
<dbReference type="Gene3D" id="3.30.160.60">
    <property type="entry name" value="Classic Zinc Finger"/>
    <property type="match status" value="3"/>
</dbReference>
<dbReference type="GeneID" id="129329392"/>
<keyword evidence="3" id="KW-0677">Repeat</keyword>
<dbReference type="Proteomes" id="UP001190640">
    <property type="component" value="Chromosome 4"/>
</dbReference>
<dbReference type="KEGG" id="emc:129329392"/>
<feature type="domain" description="C2H2-type" evidence="9">
    <location>
        <begin position="433"/>
        <end position="460"/>
    </location>
</feature>
<name>A0AA97KXK0_EUBMA</name>
<gene>
    <name evidence="12" type="primary">LOC129329392</name>
</gene>
<dbReference type="Pfam" id="PF02023">
    <property type="entry name" value="SCAN"/>
    <property type="match status" value="1"/>
</dbReference>
<dbReference type="InterPro" id="IPR003309">
    <property type="entry name" value="SCAN_dom"/>
</dbReference>
<feature type="domain" description="C2H2-type" evidence="9">
    <location>
        <begin position="461"/>
        <end position="488"/>
    </location>
</feature>
<evidence type="ECO:0000256" key="8">
    <source>
        <dbReference type="SAM" id="MobiDB-lite"/>
    </source>
</evidence>
<evidence type="ECO:0000313" key="12">
    <source>
        <dbReference type="RefSeq" id="XP_054834920.1"/>
    </source>
</evidence>
<dbReference type="SMART" id="SM00431">
    <property type="entry name" value="SCAN"/>
    <property type="match status" value="1"/>
</dbReference>
<evidence type="ECO:0000256" key="6">
    <source>
        <dbReference type="ARBA" id="ARBA00023242"/>
    </source>
</evidence>
<keyword evidence="11" id="KW-1185">Reference proteome</keyword>
<dbReference type="PANTHER" id="PTHR45935">
    <property type="entry name" value="PROTEIN ZBED8-RELATED"/>
    <property type="match status" value="1"/>
</dbReference>
<dbReference type="InterPro" id="IPR013087">
    <property type="entry name" value="Znf_C2H2_type"/>
</dbReference>
<dbReference type="CDD" id="cd07936">
    <property type="entry name" value="SCAN"/>
    <property type="match status" value="1"/>
</dbReference>
<evidence type="ECO:0000256" key="2">
    <source>
        <dbReference type="ARBA" id="ARBA00022723"/>
    </source>
</evidence>
<dbReference type="InterPro" id="IPR036236">
    <property type="entry name" value="Znf_C2H2_sf"/>
</dbReference>
<dbReference type="GO" id="GO:0008270">
    <property type="term" value="F:zinc ion binding"/>
    <property type="evidence" value="ECO:0007669"/>
    <property type="project" value="UniProtKB-KW"/>
</dbReference>
<feature type="region of interest" description="Disordered" evidence="8">
    <location>
        <begin position="100"/>
        <end position="120"/>
    </location>
</feature>
<keyword evidence="2" id="KW-0479">Metal-binding</keyword>
<organism evidence="11 12">
    <name type="scientific">Eublepharis macularius</name>
    <name type="common">Leopard gecko</name>
    <name type="synonym">Cyrtodactylus macularius</name>
    <dbReference type="NCBI Taxonomy" id="481883"/>
    <lineage>
        <taxon>Eukaryota</taxon>
        <taxon>Metazoa</taxon>
        <taxon>Chordata</taxon>
        <taxon>Craniata</taxon>
        <taxon>Vertebrata</taxon>
        <taxon>Euteleostomi</taxon>
        <taxon>Lepidosauria</taxon>
        <taxon>Squamata</taxon>
        <taxon>Bifurcata</taxon>
        <taxon>Gekkota</taxon>
        <taxon>Eublepharidae</taxon>
        <taxon>Eublepharinae</taxon>
        <taxon>Eublepharis</taxon>
    </lineage>
</organism>
<protein>
    <submittedName>
        <fullName evidence="12">Zinc finger and SCAN domain-containing protein 30-like</fullName>
    </submittedName>
</protein>
<evidence type="ECO:0000313" key="11">
    <source>
        <dbReference type="Proteomes" id="UP001190640"/>
    </source>
</evidence>
<feature type="compositionally biased region" description="Polar residues" evidence="8">
    <location>
        <begin position="322"/>
        <end position="335"/>
    </location>
</feature>
<evidence type="ECO:0000256" key="4">
    <source>
        <dbReference type="ARBA" id="ARBA00022771"/>
    </source>
</evidence>
<feature type="compositionally biased region" description="Basic and acidic residues" evidence="8">
    <location>
        <begin position="1"/>
        <end position="14"/>
    </location>
</feature>
<dbReference type="PANTHER" id="PTHR45935:SF15">
    <property type="entry name" value="SCAN BOX DOMAIN-CONTAINING PROTEIN"/>
    <property type="match status" value="1"/>
</dbReference>
<dbReference type="PROSITE" id="PS50157">
    <property type="entry name" value="ZINC_FINGER_C2H2_2"/>
    <property type="match status" value="3"/>
</dbReference>
<accession>A0AA97KXK0</accession>
<feature type="region of interest" description="Disordered" evidence="8">
    <location>
        <begin position="1"/>
        <end position="56"/>
    </location>
</feature>
<dbReference type="InterPro" id="IPR038269">
    <property type="entry name" value="SCAN_sf"/>
</dbReference>